<sequence length="75" mass="8343">MESAVKIKVGNMKSDTVTVKSGLRQGNSISSILFNLVLEKVIWEMKIEPHKGIKLRNSVIPLLAYADDIVLMDES</sequence>
<gene>
    <name evidence="2" type="ORF">CINCED_3A010168</name>
</gene>
<proteinExistence type="predicted"/>
<dbReference type="InterPro" id="IPR000477">
    <property type="entry name" value="RT_dom"/>
</dbReference>
<feature type="domain" description="Reverse transcriptase" evidence="1">
    <location>
        <begin position="1"/>
        <end position="75"/>
    </location>
</feature>
<keyword evidence="2" id="KW-0695">RNA-directed DNA polymerase</keyword>
<protein>
    <submittedName>
        <fullName evidence="2">Reverse transcriptase domain</fullName>
    </submittedName>
</protein>
<evidence type="ECO:0000259" key="1">
    <source>
        <dbReference type="PROSITE" id="PS50878"/>
    </source>
</evidence>
<dbReference type="AlphaFoldDB" id="A0A5E4NRZ6"/>
<dbReference type="Proteomes" id="UP000325440">
    <property type="component" value="Unassembled WGS sequence"/>
</dbReference>
<reference evidence="2 3" key="1">
    <citation type="submission" date="2019-08" db="EMBL/GenBank/DDBJ databases">
        <authorList>
            <person name="Alioto T."/>
            <person name="Alioto T."/>
            <person name="Gomez Garrido J."/>
        </authorList>
    </citation>
    <scope>NUCLEOTIDE SEQUENCE [LARGE SCALE GENOMIC DNA]</scope>
</reference>
<dbReference type="OrthoDB" id="7978815at2759"/>
<dbReference type="InterPro" id="IPR043502">
    <property type="entry name" value="DNA/RNA_pol_sf"/>
</dbReference>
<dbReference type="GO" id="GO:0003964">
    <property type="term" value="F:RNA-directed DNA polymerase activity"/>
    <property type="evidence" value="ECO:0007669"/>
    <property type="project" value="UniProtKB-KW"/>
</dbReference>
<evidence type="ECO:0000313" key="2">
    <source>
        <dbReference type="EMBL" id="VVC44528.1"/>
    </source>
</evidence>
<accession>A0A5E4NRZ6</accession>
<name>A0A5E4NRZ6_9HEMI</name>
<dbReference type="EMBL" id="CABPRJ010002382">
    <property type="protein sequence ID" value="VVC44528.1"/>
    <property type="molecule type" value="Genomic_DNA"/>
</dbReference>
<keyword evidence="2" id="KW-0548">Nucleotidyltransferase</keyword>
<evidence type="ECO:0000313" key="3">
    <source>
        <dbReference type="Proteomes" id="UP000325440"/>
    </source>
</evidence>
<organism evidence="2 3">
    <name type="scientific">Cinara cedri</name>
    <dbReference type="NCBI Taxonomy" id="506608"/>
    <lineage>
        <taxon>Eukaryota</taxon>
        <taxon>Metazoa</taxon>
        <taxon>Ecdysozoa</taxon>
        <taxon>Arthropoda</taxon>
        <taxon>Hexapoda</taxon>
        <taxon>Insecta</taxon>
        <taxon>Pterygota</taxon>
        <taxon>Neoptera</taxon>
        <taxon>Paraneoptera</taxon>
        <taxon>Hemiptera</taxon>
        <taxon>Sternorrhyncha</taxon>
        <taxon>Aphidomorpha</taxon>
        <taxon>Aphidoidea</taxon>
        <taxon>Aphididae</taxon>
        <taxon>Lachninae</taxon>
        <taxon>Cinara</taxon>
    </lineage>
</organism>
<dbReference type="PROSITE" id="PS50878">
    <property type="entry name" value="RT_POL"/>
    <property type="match status" value="1"/>
</dbReference>
<keyword evidence="3" id="KW-1185">Reference proteome</keyword>
<keyword evidence="2" id="KW-0808">Transferase</keyword>
<dbReference type="SUPFAM" id="SSF56672">
    <property type="entry name" value="DNA/RNA polymerases"/>
    <property type="match status" value="1"/>
</dbReference>